<evidence type="ECO:0000256" key="3">
    <source>
        <dbReference type="ARBA" id="ARBA00023110"/>
    </source>
</evidence>
<comment type="catalytic activity">
    <reaction evidence="1 5">
        <text>[protein]-peptidylproline (omega=180) = [protein]-peptidylproline (omega=0)</text>
        <dbReference type="Rhea" id="RHEA:16237"/>
        <dbReference type="Rhea" id="RHEA-COMP:10747"/>
        <dbReference type="Rhea" id="RHEA-COMP:10748"/>
        <dbReference type="ChEBI" id="CHEBI:83833"/>
        <dbReference type="ChEBI" id="CHEBI:83834"/>
        <dbReference type="EC" id="5.2.1.8"/>
    </reaction>
</comment>
<dbReference type="AlphaFoldDB" id="A0AA41V7S4"/>
<sequence length="270" mass="29476">MVFWGVELKPGEPYTLKYDSSLGRLRITQAISGRKGGYSTKEDAIVQCKVDKKSPISVCLLNYENGGTCTLDIEFEEKDGDVVLENTGKVNVHLSGYYISSKGLSGNVGTEKKAEDSASAGAVPDSLEEKQITEMQKVKEEENEYTDTMVEGRRVRTMSSGLVIEDLEMSKNTNTKVSTPGYDVSVSYTGQLKSNGFIFVSNVGRYNHRFSLGSGSVIEGLNLGINGMRAGDKRRLTIPPSMGYGSKGCQGVPPSPNAWLVYEVYVVEVY</sequence>
<dbReference type="Pfam" id="PF00254">
    <property type="entry name" value="FKBP_C"/>
    <property type="match status" value="1"/>
</dbReference>
<protein>
    <recommendedName>
        <fullName evidence="2 5">peptidylprolyl isomerase</fullName>
        <ecNumber evidence="2 5">5.2.1.8</ecNumber>
    </recommendedName>
</protein>
<name>A0AA41V7S4_PAPNU</name>
<accession>A0AA41V7S4</accession>
<dbReference type="EC" id="5.2.1.8" evidence="2 5"/>
<dbReference type="InterPro" id="IPR046357">
    <property type="entry name" value="PPIase_dom_sf"/>
</dbReference>
<feature type="region of interest" description="Disordered" evidence="6">
    <location>
        <begin position="106"/>
        <end position="125"/>
    </location>
</feature>
<dbReference type="SUPFAM" id="SSF54534">
    <property type="entry name" value="FKBP-like"/>
    <property type="match status" value="1"/>
</dbReference>
<dbReference type="PROSITE" id="PS50059">
    <property type="entry name" value="FKBP_PPIASE"/>
    <property type="match status" value="1"/>
</dbReference>
<dbReference type="Gene3D" id="2.60.120.340">
    <property type="entry name" value="Nucleoplasmin core domain"/>
    <property type="match status" value="1"/>
</dbReference>
<evidence type="ECO:0000256" key="5">
    <source>
        <dbReference type="PROSITE-ProRule" id="PRU00277"/>
    </source>
</evidence>
<dbReference type="Gene3D" id="3.10.50.40">
    <property type="match status" value="1"/>
</dbReference>
<evidence type="ECO:0000256" key="1">
    <source>
        <dbReference type="ARBA" id="ARBA00000971"/>
    </source>
</evidence>
<dbReference type="EMBL" id="JAJJMA010069329">
    <property type="protein sequence ID" value="MCL7027543.1"/>
    <property type="molecule type" value="Genomic_DNA"/>
</dbReference>
<dbReference type="InterPro" id="IPR001179">
    <property type="entry name" value="PPIase_FKBP_dom"/>
</dbReference>
<evidence type="ECO:0000313" key="9">
    <source>
        <dbReference type="Proteomes" id="UP001177140"/>
    </source>
</evidence>
<dbReference type="PANTHER" id="PTHR43811">
    <property type="entry name" value="FKBP-TYPE PEPTIDYL-PROLYL CIS-TRANS ISOMERASE FKPA"/>
    <property type="match status" value="1"/>
</dbReference>
<dbReference type="PANTHER" id="PTHR43811:SF48">
    <property type="entry name" value="PEPTIDYL-PROLYL CIS-TRANS ISOMERASE FKBP43"/>
    <property type="match status" value="1"/>
</dbReference>
<evidence type="ECO:0000256" key="4">
    <source>
        <dbReference type="ARBA" id="ARBA00023235"/>
    </source>
</evidence>
<keyword evidence="3 5" id="KW-0697">Rotamase</keyword>
<dbReference type="Pfam" id="PF17800">
    <property type="entry name" value="NPL"/>
    <property type="match status" value="1"/>
</dbReference>
<organism evidence="8 9">
    <name type="scientific">Papaver nudicaule</name>
    <name type="common">Iceland poppy</name>
    <dbReference type="NCBI Taxonomy" id="74823"/>
    <lineage>
        <taxon>Eukaryota</taxon>
        <taxon>Viridiplantae</taxon>
        <taxon>Streptophyta</taxon>
        <taxon>Embryophyta</taxon>
        <taxon>Tracheophyta</taxon>
        <taxon>Spermatophyta</taxon>
        <taxon>Magnoliopsida</taxon>
        <taxon>Ranunculales</taxon>
        <taxon>Papaveraceae</taxon>
        <taxon>Papaveroideae</taxon>
        <taxon>Papaver</taxon>
    </lineage>
</organism>
<dbReference type="Proteomes" id="UP001177140">
    <property type="component" value="Unassembled WGS sequence"/>
</dbReference>
<evidence type="ECO:0000259" key="7">
    <source>
        <dbReference type="PROSITE" id="PS50059"/>
    </source>
</evidence>
<feature type="domain" description="PPIase FKBP-type" evidence="7">
    <location>
        <begin position="181"/>
        <end position="270"/>
    </location>
</feature>
<dbReference type="InterPro" id="IPR041232">
    <property type="entry name" value="NPL"/>
</dbReference>
<proteinExistence type="predicted"/>
<gene>
    <name evidence="8" type="ORF">MKW94_019475</name>
</gene>
<comment type="caution">
    <text evidence="8">The sequence shown here is derived from an EMBL/GenBank/DDBJ whole genome shotgun (WGS) entry which is preliminary data.</text>
</comment>
<evidence type="ECO:0000256" key="2">
    <source>
        <dbReference type="ARBA" id="ARBA00013194"/>
    </source>
</evidence>
<keyword evidence="9" id="KW-1185">Reference proteome</keyword>
<evidence type="ECO:0000313" key="8">
    <source>
        <dbReference type="EMBL" id="MCL7027543.1"/>
    </source>
</evidence>
<keyword evidence="4 5" id="KW-0413">Isomerase</keyword>
<dbReference type="GO" id="GO:0003755">
    <property type="term" value="F:peptidyl-prolyl cis-trans isomerase activity"/>
    <property type="evidence" value="ECO:0007669"/>
    <property type="project" value="UniProtKB-KW"/>
</dbReference>
<evidence type="ECO:0000256" key="6">
    <source>
        <dbReference type="SAM" id="MobiDB-lite"/>
    </source>
</evidence>
<reference evidence="8" key="1">
    <citation type="submission" date="2022-03" db="EMBL/GenBank/DDBJ databases">
        <title>A functionally conserved STORR gene fusion in Papaver species that diverged 16.8 million years ago.</title>
        <authorList>
            <person name="Catania T."/>
        </authorList>
    </citation>
    <scope>NUCLEOTIDE SEQUENCE</scope>
    <source>
        <strain evidence="8">S-191538</strain>
    </source>
</reference>